<dbReference type="Gene3D" id="3.30.200.20">
    <property type="entry name" value="Phosphorylase Kinase, domain 1"/>
    <property type="match status" value="1"/>
</dbReference>
<dbReference type="OrthoDB" id="3806873at2"/>
<evidence type="ECO:0000259" key="1">
    <source>
        <dbReference type="Pfam" id="PF01636"/>
    </source>
</evidence>
<dbReference type="Gene3D" id="3.90.1200.10">
    <property type="match status" value="1"/>
</dbReference>
<dbReference type="InterPro" id="IPR002575">
    <property type="entry name" value="Aminoglycoside_PTrfase"/>
</dbReference>
<sequence>MIVPPTLDADGLAAGIGAVLSAATGAEVVVADLHRLTGGASRETWAARTESATAGERTVVLRRDPPGHGQPERMRAEAACLRAAAAAGVPVPTLIAAGDDAPGIHAPFLVTELVPGEAIARKLQRDPQFADARTHLAEDMGRVLGKIHRTGTESLTMLDRSDPLEQIETMYLGFDEPRPAVELGLRWLREHRPPRRPDALLHGDFRMGNILVDPSGIRGVLDWELAHIGDPIEDLGWLCVRAWRFGSPAPVAGVGTREQLLDGYAETTGYRPSTEELRWWEVFGTLRWLIISRFQAQRHLGGEEHSLELAAIGRRVCESEYDLLLVLDLLDTTAIGSIGSAEPSMLHDRPELTEILDLVTDTLRSDVLDALGPDRARERYQLRICLNLLGIAAREIAAGGEAEATVAAALRGAGHDSEAELAARIRDGSVDYTEPLVRRAISAAVVGRLRVANPRHELTGKSEGLKV</sequence>
<dbReference type="eggNOG" id="COG3173">
    <property type="taxonomic scope" value="Bacteria"/>
</dbReference>
<dbReference type="EMBL" id="BAHC01000053">
    <property type="protein sequence ID" value="GAB89156.1"/>
    <property type="molecule type" value="Genomic_DNA"/>
</dbReference>
<dbReference type="Proteomes" id="UP000008363">
    <property type="component" value="Unassembled WGS sequence"/>
</dbReference>
<protein>
    <submittedName>
        <fullName evidence="3">Uncharacterized protein</fullName>
    </submittedName>
</protein>
<proteinExistence type="predicted"/>
<dbReference type="Pfam" id="PF19802">
    <property type="entry name" value="DUF6285"/>
    <property type="match status" value="1"/>
</dbReference>
<dbReference type="PANTHER" id="PTHR21310">
    <property type="entry name" value="AMINOGLYCOSIDE PHOSPHOTRANSFERASE-RELATED-RELATED"/>
    <property type="match status" value="1"/>
</dbReference>
<dbReference type="InterPro" id="IPR051678">
    <property type="entry name" value="AGP_Transferase"/>
</dbReference>
<dbReference type="RefSeq" id="WP_006331087.1">
    <property type="nucleotide sequence ID" value="NZ_BAHC01000053.1"/>
</dbReference>
<dbReference type="InterPro" id="IPR011009">
    <property type="entry name" value="Kinase-like_dom_sf"/>
</dbReference>
<dbReference type="CDD" id="cd05154">
    <property type="entry name" value="ACAD10_11_N-like"/>
    <property type="match status" value="1"/>
</dbReference>
<dbReference type="Pfam" id="PF01636">
    <property type="entry name" value="APH"/>
    <property type="match status" value="1"/>
</dbReference>
<feature type="domain" description="Aminoglycoside phosphotransferase" evidence="1">
    <location>
        <begin position="33"/>
        <end position="266"/>
    </location>
</feature>
<name>K6W629_9ACTN</name>
<reference evidence="3 4" key="1">
    <citation type="submission" date="2012-08" db="EMBL/GenBank/DDBJ databases">
        <title>Whole genome shotgun sequence of Gordonia rhizosphera NBRC 16068.</title>
        <authorList>
            <person name="Takarada H."/>
            <person name="Isaki S."/>
            <person name="Hosoyama A."/>
            <person name="Tsuchikane K."/>
            <person name="Katsumata H."/>
            <person name="Baba S."/>
            <person name="Ohji S."/>
            <person name="Yamazaki S."/>
            <person name="Fujita N."/>
        </authorList>
    </citation>
    <scope>NUCLEOTIDE SEQUENCE [LARGE SCALE GENOMIC DNA]</scope>
    <source>
        <strain evidence="3 4">NBRC 16068</strain>
    </source>
</reference>
<accession>K6W629</accession>
<feature type="domain" description="DUF6285" evidence="2">
    <location>
        <begin position="376"/>
        <end position="455"/>
    </location>
</feature>
<comment type="caution">
    <text evidence="3">The sequence shown here is derived from an EMBL/GenBank/DDBJ whole genome shotgun (WGS) entry which is preliminary data.</text>
</comment>
<dbReference type="PANTHER" id="PTHR21310:SF57">
    <property type="entry name" value="BLR2944 PROTEIN"/>
    <property type="match status" value="1"/>
</dbReference>
<gene>
    <name evidence="3" type="ORF">GORHZ_053_00090</name>
</gene>
<organism evidence="3 4">
    <name type="scientific">Gordonia rhizosphera NBRC 16068</name>
    <dbReference type="NCBI Taxonomy" id="1108045"/>
    <lineage>
        <taxon>Bacteria</taxon>
        <taxon>Bacillati</taxon>
        <taxon>Actinomycetota</taxon>
        <taxon>Actinomycetes</taxon>
        <taxon>Mycobacteriales</taxon>
        <taxon>Gordoniaceae</taxon>
        <taxon>Gordonia</taxon>
    </lineage>
</organism>
<keyword evidence="4" id="KW-1185">Reference proteome</keyword>
<dbReference type="AlphaFoldDB" id="K6W629"/>
<dbReference type="SUPFAM" id="SSF56112">
    <property type="entry name" value="Protein kinase-like (PK-like)"/>
    <property type="match status" value="1"/>
</dbReference>
<evidence type="ECO:0000313" key="3">
    <source>
        <dbReference type="EMBL" id="GAB89156.1"/>
    </source>
</evidence>
<evidence type="ECO:0000259" key="2">
    <source>
        <dbReference type="Pfam" id="PF19802"/>
    </source>
</evidence>
<dbReference type="STRING" id="1108045.GORHZ_053_00090"/>
<dbReference type="InterPro" id="IPR046252">
    <property type="entry name" value="DUF6285"/>
</dbReference>
<evidence type="ECO:0000313" key="4">
    <source>
        <dbReference type="Proteomes" id="UP000008363"/>
    </source>
</evidence>
<dbReference type="InterPro" id="IPR041726">
    <property type="entry name" value="ACAD10_11_N"/>
</dbReference>